<dbReference type="RefSeq" id="WP_118325758.1">
    <property type="nucleotide sequence ID" value="NZ_DAWEIE010000014.1"/>
</dbReference>
<dbReference type="HAMAP" id="MF_01161">
    <property type="entry name" value="tRNA_Ile_lys_synt"/>
    <property type="match status" value="1"/>
</dbReference>
<dbReference type="EMBL" id="QRYQ01000026">
    <property type="protein sequence ID" value="RGU89577.1"/>
    <property type="molecule type" value="Genomic_DNA"/>
</dbReference>
<dbReference type="InterPro" id="IPR012094">
    <property type="entry name" value="tRNA_Ile_lys_synt"/>
</dbReference>
<dbReference type="GeneID" id="66580287"/>
<keyword evidence="2 6" id="KW-0819">tRNA processing</keyword>
<dbReference type="CDD" id="cd01992">
    <property type="entry name" value="TilS_N"/>
    <property type="match status" value="1"/>
</dbReference>
<evidence type="ECO:0000256" key="3">
    <source>
        <dbReference type="ARBA" id="ARBA00022741"/>
    </source>
</evidence>
<keyword evidence="1 6" id="KW-0436">Ligase</keyword>
<evidence type="ECO:0000256" key="5">
    <source>
        <dbReference type="ARBA" id="ARBA00048539"/>
    </source>
</evidence>
<gene>
    <name evidence="6 8" type="primary">tilS</name>
    <name evidence="8" type="ORF">DWW32_10745</name>
</gene>
<comment type="caution">
    <text evidence="8">The sequence shown here is derived from an EMBL/GenBank/DDBJ whole genome shotgun (WGS) entry which is preliminary data.</text>
</comment>
<dbReference type="SUPFAM" id="SSF52402">
    <property type="entry name" value="Adenine nucleotide alpha hydrolases-like"/>
    <property type="match status" value="1"/>
</dbReference>
<dbReference type="Gene3D" id="3.40.50.620">
    <property type="entry name" value="HUPs"/>
    <property type="match status" value="1"/>
</dbReference>
<protein>
    <recommendedName>
        <fullName evidence="6">tRNA(Ile)-lysidine synthase</fullName>
        <ecNumber evidence="6">6.3.4.19</ecNumber>
    </recommendedName>
    <alternativeName>
        <fullName evidence="6">tRNA(Ile)-2-lysyl-cytidine synthase</fullName>
    </alternativeName>
    <alternativeName>
        <fullName evidence="6">tRNA(Ile)-lysidine synthetase</fullName>
    </alternativeName>
</protein>
<keyword evidence="4 6" id="KW-0067">ATP-binding</keyword>
<dbReference type="GO" id="GO:0005737">
    <property type="term" value="C:cytoplasm"/>
    <property type="evidence" value="ECO:0007669"/>
    <property type="project" value="UniProtKB-SubCell"/>
</dbReference>
<evidence type="ECO:0000313" key="9">
    <source>
        <dbReference type="Proteomes" id="UP000265489"/>
    </source>
</evidence>
<evidence type="ECO:0000256" key="6">
    <source>
        <dbReference type="HAMAP-Rule" id="MF_01161"/>
    </source>
</evidence>
<feature type="domain" description="tRNA(Ile)-lysidine/2-thiocytidine synthase N-terminal" evidence="7">
    <location>
        <begin position="4"/>
        <end position="175"/>
    </location>
</feature>
<dbReference type="AlphaFoldDB" id="A0A395W7Q4"/>
<dbReference type="Proteomes" id="UP000265489">
    <property type="component" value="Unassembled WGS sequence"/>
</dbReference>
<comment type="domain">
    <text evidence="6">The N-terminal region contains the highly conserved SGGXDS motif, predicted to be a P-loop motif involved in ATP binding.</text>
</comment>
<dbReference type="GO" id="GO:0005524">
    <property type="term" value="F:ATP binding"/>
    <property type="evidence" value="ECO:0007669"/>
    <property type="project" value="UniProtKB-UniRule"/>
</dbReference>
<dbReference type="InterPro" id="IPR012795">
    <property type="entry name" value="tRNA_Ile_lys_synt_N"/>
</dbReference>
<keyword evidence="3 6" id="KW-0547">Nucleotide-binding</keyword>
<comment type="function">
    <text evidence="6">Ligates lysine onto the cytidine present at position 34 of the AUA codon-specific tRNA(Ile) that contains the anticodon CAU, in an ATP-dependent manner. Cytidine is converted to lysidine, thus changing the amino acid specificity of the tRNA from methionine to isoleucine.</text>
</comment>
<dbReference type="Pfam" id="PF01171">
    <property type="entry name" value="ATP_bind_3"/>
    <property type="match status" value="1"/>
</dbReference>
<evidence type="ECO:0000256" key="2">
    <source>
        <dbReference type="ARBA" id="ARBA00022694"/>
    </source>
</evidence>
<evidence type="ECO:0000313" key="8">
    <source>
        <dbReference type="EMBL" id="RGU89577.1"/>
    </source>
</evidence>
<accession>A0A395W7Q4</accession>
<dbReference type="PANTHER" id="PTHR43033:SF1">
    <property type="entry name" value="TRNA(ILE)-LYSIDINE SYNTHASE-RELATED"/>
    <property type="match status" value="1"/>
</dbReference>
<comment type="similarity">
    <text evidence="6">Belongs to the tRNA(Ile)-lysidine synthase family.</text>
</comment>
<comment type="subcellular location">
    <subcellularLocation>
        <location evidence="6">Cytoplasm</location>
    </subcellularLocation>
</comment>
<comment type="catalytic activity">
    <reaction evidence="5 6">
        <text>cytidine(34) in tRNA(Ile2) + L-lysine + ATP = lysidine(34) in tRNA(Ile2) + AMP + diphosphate + H(+)</text>
        <dbReference type="Rhea" id="RHEA:43744"/>
        <dbReference type="Rhea" id="RHEA-COMP:10625"/>
        <dbReference type="Rhea" id="RHEA-COMP:10670"/>
        <dbReference type="ChEBI" id="CHEBI:15378"/>
        <dbReference type="ChEBI" id="CHEBI:30616"/>
        <dbReference type="ChEBI" id="CHEBI:32551"/>
        <dbReference type="ChEBI" id="CHEBI:33019"/>
        <dbReference type="ChEBI" id="CHEBI:82748"/>
        <dbReference type="ChEBI" id="CHEBI:83665"/>
        <dbReference type="ChEBI" id="CHEBI:456215"/>
        <dbReference type="EC" id="6.3.4.19"/>
    </reaction>
</comment>
<dbReference type="InterPro" id="IPR014729">
    <property type="entry name" value="Rossmann-like_a/b/a_fold"/>
</dbReference>
<reference evidence="8 9" key="1">
    <citation type="submission" date="2018-08" db="EMBL/GenBank/DDBJ databases">
        <title>A genome reference for cultivated species of the human gut microbiota.</title>
        <authorList>
            <person name="Zou Y."/>
            <person name="Xue W."/>
            <person name="Luo G."/>
        </authorList>
    </citation>
    <scope>NUCLEOTIDE SEQUENCE [LARGE SCALE GENOMIC DNA]</scope>
    <source>
        <strain evidence="8 9">AF15-20</strain>
    </source>
</reference>
<dbReference type="NCBIfam" id="TIGR02432">
    <property type="entry name" value="lysidine_TilS_N"/>
    <property type="match status" value="1"/>
</dbReference>
<evidence type="ECO:0000259" key="7">
    <source>
        <dbReference type="Pfam" id="PF01171"/>
    </source>
</evidence>
<evidence type="ECO:0000256" key="4">
    <source>
        <dbReference type="ARBA" id="ARBA00022840"/>
    </source>
</evidence>
<dbReference type="GO" id="GO:0032267">
    <property type="term" value="F:tRNA(Ile)-lysidine synthase activity"/>
    <property type="evidence" value="ECO:0007669"/>
    <property type="project" value="UniProtKB-EC"/>
</dbReference>
<feature type="binding site" evidence="6">
    <location>
        <begin position="9"/>
        <end position="14"/>
    </location>
    <ligand>
        <name>ATP</name>
        <dbReference type="ChEBI" id="CHEBI:30616"/>
    </ligand>
</feature>
<organism evidence="8 9">
    <name type="scientific">Holdemanella biformis</name>
    <dbReference type="NCBI Taxonomy" id="1735"/>
    <lineage>
        <taxon>Bacteria</taxon>
        <taxon>Bacillati</taxon>
        <taxon>Bacillota</taxon>
        <taxon>Erysipelotrichia</taxon>
        <taxon>Erysipelotrichales</taxon>
        <taxon>Erysipelotrichaceae</taxon>
        <taxon>Holdemanella</taxon>
    </lineage>
</organism>
<sequence length="394" mass="46864">MSKCVVACSGGPDSMALLDQLNKQGKDIVVAHVNYKHRDTADRDENIVKDYCEKYDIPVRVCYPVHEKGNFQAWARDVRYAFFEEVADAFDAKILYVAHQMDDVIETYLFQKNRNMICDWYGLKEKSIRQGYQIIRPLLNFTKSELQQYCNENGVSFGIDESNLTNHYTRNVIRHTQIEKMSRDEKEAWILKIQNENEVWQTKRKVIEEFFKDWNKDVDSLLDQEDAWLYLDTFLFHSLHHHFSKKYMEELCVQLKRNVLIEIENYLLERHGGKLYFMPSPKDVYYKLDELEFKDYADFVIKNEGKTIEMFSVDASDFPLVIRRVRVNDTIQMRFGNKNVHRFFVDRKISKIYRKYWLVVENNVGNVIFVPGLGCDVGHYSQNQQFYFKINGLD</sequence>
<proteinExistence type="inferred from homology"/>
<keyword evidence="6" id="KW-0963">Cytoplasm</keyword>
<dbReference type="PANTHER" id="PTHR43033">
    <property type="entry name" value="TRNA(ILE)-LYSIDINE SYNTHASE-RELATED"/>
    <property type="match status" value="1"/>
</dbReference>
<dbReference type="GO" id="GO:0006400">
    <property type="term" value="P:tRNA modification"/>
    <property type="evidence" value="ECO:0007669"/>
    <property type="project" value="UniProtKB-UniRule"/>
</dbReference>
<evidence type="ECO:0000256" key="1">
    <source>
        <dbReference type="ARBA" id="ARBA00022598"/>
    </source>
</evidence>
<dbReference type="InterPro" id="IPR011063">
    <property type="entry name" value="TilS/TtcA_N"/>
</dbReference>
<name>A0A395W7Q4_9FIRM</name>
<dbReference type="EC" id="6.3.4.19" evidence="6"/>